<dbReference type="PROSITE" id="PS51462">
    <property type="entry name" value="NUDIX"/>
    <property type="match status" value="1"/>
</dbReference>
<dbReference type="InterPro" id="IPR015797">
    <property type="entry name" value="NUDIX_hydrolase-like_dom_sf"/>
</dbReference>
<proteinExistence type="predicted"/>
<dbReference type="Proteomes" id="UP000663181">
    <property type="component" value="Chromosome"/>
</dbReference>
<keyword evidence="4" id="KW-1185">Reference proteome</keyword>
<evidence type="ECO:0000259" key="2">
    <source>
        <dbReference type="PROSITE" id="PS51462"/>
    </source>
</evidence>
<dbReference type="InterPro" id="IPR000086">
    <property type="entry name" value="NUDIX_hydrolase_dom"/>
</dbReference>
<accession>A0ABX7GXV8</accession>
<dbReference type="Gene3D" id="3.90.79.10">
    <property type="entry name" value="Nucleoside Triphosphate Pyrophosphohydrolase"/>
    <property type="match status" value="1"/>
</dbReference>
<reference evidence="3 4" key="1">
    <citation type="submission" date="2020-10" db="EMBL/GenBank/DDBJ databases">
        <title>Phylogeny of dyella-like bacteria.</title>
        <authorList>
            <person name="Fu J."/>
        </authorList>
    </citation>
    <scope>NUCLEOTIDE SEQUENCE [LARGE SCALE GENOMIC DNA]</scope>
    <source>
        <strain evidence="3 4">DHOB09</strain>
    </source>
</reference>
<evidence type="ECO:0000313" key="4">
    <source>
        <dbReference type="Proteomes" id="UP000663181"/>
    </source>
</evidence>
<organism evidence="3 4">
    <name type="scientific">Dyella caseinilytica</name>
    <dbReference type="NCBI Taxonomy" id="1849581"/>
    <lineage>
        <taxon>Bacteria</taxon>
        <taxon>Pseudomonadati</taxon>
        <taxon>Pseudomonadota</taxon>
        <taxon>Gammaproteobacteria</taxon>
        <taxon>Lysobacterales</taxon>
        <taxon>Rhodanobacteraceae</taxon>
        <taxon>Dyella</taxon>
    </lineage>
</organism>
<dbReference type="PANTHER" id="PTHR43736:SF1">
    <property type="entry name" value="DIHYDRONEOPTERIN TRIPHOSPHATE DIPHOSPHATASE"/>
    <property type="match status" value="1"/>
</dbReference>
<evidence type="ECO:0000313" key="3">
    <source>
        <dbReference type="EMBL" id="QRN55247.1"/>
    </source>
</evidence>
<gene>
    <name evidence="3" type="ORF">ISN74_07930</name>
</gene>
<dbReference type="SUPFAM" id="SSF55811">
    <property type="entry name" value="Nudix"/>
    <property type="match status" value="1"/>
</dbReference>
<protein>
    <submittedName>
        <fullName evidence="3">NUDIX domain-containing protein</fullName>
    </submittedName>
</protein>
<dbReference type="PANTHER" id="PTHR43736">
    <property type="entry name" value="ADP-RIBOSE PYROPHOSPHATASE"/>
    <property type="match status" value="1"/>
</dbReference>
<dbReference type="EMBL" id="CP064030">
    <property type="protein sequence ID" value="QRN55247.1"/>
    <property type="molecule type" value="Genomic_DNA"/>
</dbReference>
<dbReference type="Pfam" id="PF00293">
    <property type="entry name" value="NUDIX"/>
    <property type="match status" value="1"/>
</dbReference>
<feature type="compositionally biased region" description="Basic and acidic residues" evidence="1">
    <location>
        <begin position="381"/>
        <end position="454"/>
    </location>
</feature>
<evidence type="ECO:0000256" key="1">
    <source>
        <dbReference type="SAM" id="MobiDB-lite"/>
    </source>
</evidence>
<feature type="domain" description="Nudix hydrolase" evidence="2">
    <location>
        <begin position="43"/>
        <end position="170"/>
    </location>
</feature>
<name>A0ABX7GXV8_9GAMM</name>
<feature type="region of interest" description="Disordered" evidence="1">
    <location>
        <begin position="381"/>
        <end position="458"/>
    </location>
</feature>
<sequence length="619" mass="68006">MPSVSSAQHRAMEAAAHGHSTLGIPASVGKEFVNADKGRKDDAATKDCSGILFRANGPFYLLCKRSDTGQWAQPGGHIEGGESAEEAAVRECVEEIGGCPNGLRWVARRSNLPKGKGTFTCFLQDVTKPFKPELNDEHTKWGWFAPDQLPANTHPEVAKTIRAVTGNELDIAKRIAKGELPSPQRYHNVWLFKLRITGTGTSYRSKHKEFVYRPPENFLTEEFVERCNGLPLIFEHPKESVTLTSDEYRNRAIGTIVLPFIEGDEVDGIAKVFDDDAALLMRMSHASTSPAVVFRDAGSTETVQLDDGSTVLIEGNPSYLDHLAICEEGVWDKGGEPTGVHIEGDPAVDNVEQAPAWADALGKGMKEFQDSVCARLDALEGKGGGESEEEKAKKAAEEEAKRIADEAARGSRADESEEEKLKREEKERADAEEKERKDSEEKEKREKEEKERADAQAGTIKGLEAQIAAMQAQIANVTKPRTNEDRDQLSRIQRRAEGVAMAFGDANSVTPPMFDESPIGYRKRMAAIFQKHSPRAKTTNIKALDDDTFGLIEDMIYADAQASANKSAVLPKGRLHASVDTSTGHRVTTYTGDQEVTWGPFKAPVFSGRINKDVGKRVE</sequence>